<feature type="compositionally biased region" description="Low complexity" evidence="1">
    <location>
        <begin position="676"/>
        <end position="693"/>
    </location>
</feature>
<feature type="region of interest" description="Disordered" evidence="1">
    <location>
        <begin position="28"/>
        <end position="113"/>
    </location>
</feature>
<feature type="region of interest" description="Disordered" evidence="1">
    <location>
        <begin position="715"/>
        <end position="743"/>
    </location>
</feature>
<evidence type="ECO:0008006" key="5">
    <source>
        <dbReference type="Google" id="ProtNLM"/>
    </source>
</evidence>
<feature type="compositionally biased region" description="Low complexity" evidence="1">
    <location>
        <begin position="295"/>
        <end position="311"/>
    </location>
</feature>
<name>A0A837ZV88_9PSEU</name>
<evidence type="ECO:0000313" key="4">
    <source>
        <dbReference type="Proteomes" id="UP000582974"/>
    </source>
</evidence>
<gene>
    <name evidence="3" type="ORF">H0B56_00420</name>
</gene>
<dbReference type="RefSeq" id="WP_180890925.1">
    <property type="nucleotide sequence ID" value="NZ_JACCKD010000001.1"/>
</dbReference>
<feature type="region of interest" description="Disordered" evidence="1">
    <location>
        <begin position="345"/>
        <end position="443"/>
    </location>
</feature>
<sequence>MQNWAKRGFQTALVTGGLLMLGTGIASADENVDPDKSPASPLDGSISVPIQSENNAVGVLGQDQQDLPEFNEEISTKDVTEPVTDGLSDAGATSRSEESGVGSAPVPTGQVTDGAPAEIAKPLTEATKHVEEATAPVTGQAGAAAPRCDASGRQGCDDGGSDGPLTGNQIAADLVVPIQFSNNAIGILGDAHVEGGDSSQSTDNSHEIHTSGTGDTLAGNVIDLDWAAPIQVANNAGAIGGDASSTNNNADQDTTTGGDVTTDGSDGVLSGNVLAGHWATPLQFNNNAAAGGGSAEADGSSSDSQTQSGGSIATDGADGVGSGNVGAGPLATPLALNNSAGSWIGKADSHNQENSVSATGGGTRPGMNDIDTYTQTNGDDSVLSGNIVEPEGAGNGTGHGIAGTWIGTAAAGTEGTNSNETDTKAGAFSNTSGDESVGGGNMVDAPVALPVEAFGVGGSWIGDAEADAENSNSADAGSGTYTSGVDSFLGGNSAHAPLAGAIEAFGIGGSWIGSGEGTATEDKNVEAGGYNGTRGEDSVGGGNVVQTPVAAPVETFGVGGSWIGSGEGSAEETKVVSSGGDGSTIDDDAVAGSNIIAAPVALPAQGFGLGGAWIGNGHGEAEGDTTTTAGGNYEASGDGSTLSANIVQAAVSGPVQAFGIGGVWGGNASGDATNVSETAAGGDTSTTGANSNGSGNIANGALALPLQGHGNGASWIGNASGTSDSVTTSDAGGSSATDGTDSSFGGNVISAPFGGSGALFGNAASWIGTAEGDGMNDVISNAGGDTDTAGDSGSVAGNVLSAQGLPIAQGFGNAGSLTATATGTGFNYTESSSGGDITTSGEEGSLSGNIFDVPAAAVAQVFGNAATLGGVSHGTGDNTTIGTVGGTNTTAGDQGSLSGTDNQLPLGALVQVFNFSLPAFGEAVGVGTNTTDINLAGDVPQIDLVFDGAEMGAAELPRMDGAEMGRSGGPAGAAVPMPLEVPGFGPGQLSPMLQPQAIDGLPTSRARDLDAAPATAGQDLTAVPSADAVAAEDVASGLEADQVDFLAPSQGDLSGLEVMTDSGPAMVTESPAVPAQERSDVPAAPAAPALPSDAELFDLDVDEGNFGELDTIFQDVLGSSQQHPIHMEG</sequence>
<dbReference type="EMBL" id="JACCKD010000001">
    <property type="protein sequence ID" value="MBA0124004.1"/>
    <property type="molecule type" value="Genomic_DNA"/>
</dbReference>
<reference evidence="3 4" key="1">
    <citation type="submission" date="2020-07" db="EMBL/GenBank/DDBJ databases">
        <title>Genome of Haloechinothrix sp.</title>
        <authorList>
            <person name="Tang S.-K."/>
            <person name="Yang L."/>
            <person name="Zhu W.-Y."/>
        </authorList>
    </citation>
    <scope>NUCLEOTIDE SEQUENCE [LARGE SCALE GENOMIC DNA]</scope>
    <source>
        <strain evidence="3 4">YIM 98757</strain>
    </source>
</reference>
<keyword evidence="4" id="KW-1185">Reference proteome</keyword>
<evidence type="ECO:0000313" key="3">
    <source>
        <dbReference type="EMBL" id="MBA0124004.1"/>
    </source>
</evidence>
<feature type="chain" id="PRO_5032744994" description="PE-PGRS family protein" evidence="2">
    <location>
        <begin position="29"/>
        <end position="1129"/>
    </location>
</feature>
<feature type="region of interest" description="Disordered" evidence="1">
    <location>
        <begin position="674"/>
        <end position="693"/>
    </location>
</feature>
<evidence type="ECO:0000256" key="1">
    <source>
        <dbReference type="SAM" id="MobiDB-lite"/>
    </source>
</evidence>
<feature type="compositionally biased region" description="Low complexity" evidence="1">
    <location>
        <begin position="251"/>
        <end position="264"/>
    </location>
</feature>
<organism evidence="3 4">
    <name type="scientific">Haloechinothrix aidingensis</name>
    <dbReference type="NCBI Taxonomy" id="2752311"/>
    <lineage>
        <taxon>Bacteria</taxon>
        <taxon>Bacillati</taxon>
        <taxon>Actinomycetota</taxon>
        <taxon>Actinomycetes</taxon>
        <taxon>Pseudonocardiales</taxon>
        <taxon>Pseudonocardiaceae</taxon>
        <taxon>Haloechinothrix</taxon>
    </lineage>
</organism>
<feature type="region of interest" description="Disordered" evidence="1">
    <location>
        <begin position="243"/>
        <end position="264"/>
    </location>
</feature>
<comment type="caution">
    <text evidence="3">The sequence shown here is derived from an EMBL/GenBank/DDBJ whole genome shotgun (WGS) entry which is preliminary data.</text>
</comment>
<feature type="region of interest" description="Disordered" evidence="1">
    <location>
        <begin position="287"/>
        <end position="325"/>
    </location>
</feature>
<dbReference type="Proteomes" id="UP000582974">
    <property type="component" value="Unassembled WGS sequence"/>
</dbReference>
<feature type="signal peptide" evidence="2">
    <location>
        <begin position="1"/>
        <end position="28"/>
    </location>
</feature>
<feature type="compositionally biased region" description="Low complexity" evidence="1">
    <location>
        <begin position="402"/>
        <end position="416"/>
    </location>
</feature>
<keyword evidence="2" id="KW-0732">Signal</keyword>
<protein>
    <recommendedName>
        <fullName evidence="5">PE-PGRS family protein</fullName>
    </recommendedName>
</protein>
<dbReference type="AlphaFoldDB" id="A0A837ZV88"/>
<proteinExistence type="predicted"/>
<accession>A0A837ZV88</accession>
<feature type="region of interest" description="Disordered" evidence="1">
    <location>
        <begin position="138"/>
        <end position="162"/>
    </location>
</feature>
<evidence type="ECO:0000256" key="2">
    <source>
        <dbReference type="SAM" id="SignalP"/>
    </source>
</evidence>
<feature type="region of interest" description="Disordered" evidence="1">
    <location>
        <begin position="562"/>
        <end position="581"/>
    </location>
</feature>
<feature type="compositionally biased region" description="Low complexity" evidence="1">
    <location>
        <begin position="719"/>
        <end position="743"/>
    </location>
</feature>